<keyword evidence="1" id="KW-0175">Coiled coil</keyword>
<name>A0AA39MJD9_9AGAR</name>
<feature type="region of interest" description="Disordered" evidence="2">
    <location>
        <begin position="476"/>
        <end position="514"/>
    </location>
</feature>
<reference evidence="3" key="1">
    <citation type="submission" date="2023-06" db="EMBL/GenBank/DDBJ databases">
        <authorList>
            <consortium name="Lawrence Berkeley National Laboratory"/>
            <person name="Ahrendt S."/>
            <person name="Sahu N."/>
            <person name="Indic B."/>
            <person name="Wong-Bajracharya J."/>
            <person name="Merenyi Z."/>
            <person name="Ke H.-M."/>
            <person name="Monk M."/>
            <person name="Kocsube S."/>
            <person name="Drula E."/>
            <person name="Lipzen A."/>
            <person name="Balint B."/>
            <person name="Henrissat B."/>
            <person name="Andreopoulos B."/>
            <person name="Martin F.M."/>
            <person name="Harder C.B."/>
            <person name="Rigling D."/>
            <person name="Ford K.L."/>
            <person name="Foster G.D."/>
            <person name="Pangilinan J."/>
            <person name="Papanicolaou A."/>
            <person name="Barry K."/>
            <person name="LaButti K."/>
            <person name="Viragh M."/>
            <person name="Koriabine M."/>
            <person name="Yan M."/>
            <person name="Riley R."/>
            <person name="Champramary S."/>
            <person name="Plett K.L."/>
            <person name="Tsai I.J."/>
            <person name="Slot J."/>
            <person name="Sipos G."/>
            <person name="Plett J."/>
            <person name="Nagy L.G."/>
            <person name="Grigoriev I.V."/>
        </authorList>
    </citation>
    <scope>NUCLEOTIDE SEQUENCE</scope>
    <source>
        <strain evidence="3">FPL87.14</strain>
    </source>
</reference>
<feature type="compositionally biased region" description="Acidic residues" evidence="2">
    <location>
        <begin position="484"/>
        <end position="503"/>
    </location>
</feature>
<dbReference type="Proteomes" id="UP001175226">
    <property type="component" value="Unassembled WGS sequence"/>
</dbReference>
<dbReference type="AlphaFoldDB" id="A0AA39MJD9"/>
<evidence type="ECO:0000313" key="3">
    <source>
        <dbReference type="EMBL" id="KAK0437056.1"/>
    </source>
</evidence>
<dbReference type="EMBL" id="JAUEPT010000051">
    <property type="protein sequence ID" value="KAK0437056.1"/>
    <property type="molecule type" value="Genomic_DNA"/>
</dbReference>
<accession>A0AA39MJD9</accession>
<gene>
    <name evidence="3" type="ORF">EV421DRAFT_1978720</name>
</gene>
<protein>
    <submittedName>
        <fullName evidence="3">Uncharacterized protein</fullName>
    </submittedName>
</protein>
<evidence type="ECO:0000313" key="4">
    <source>
        <dbReference type="Proteomes" id="UP001175226"/>
    </source>
</evidence>
<feature type="region of interest" description="Disordered" evidence="2">
    <location>
        <begin position="154"/>
        <end position="241"/>
    </location>
</feature>
<sequence length="514" mass="58060">MGISQLDLILSPSLRQFLLLSSLLFKMLNSTEYCLSATPEPYESAPMLESLTSEQYKIFTEERTAMEEKYEEAIGAHEVWKAAKAKEAWLEKLRADKEARAEKLKILQKEEEEWKVAEEKRKEEEKHTAILKEKQEAEEKRKELDRLKVKEVADAAEKKKQDDLKKKKDEKKLEEKGTDVDTKGEMSEGAKKKALKKLKEIRDGKRKATAPVGPKRKRAPKSASVVEESEGGSKPGPSKRVKMEISGPAEGEEMIGNNSAHCFACLASEKSIRGRTCSHCKSKKAACSFNKGTSSALAIGSAEISELLEKLSHTVETLSNKSEEIDSPEDLISDMEEWQASCVELKDLEGWRLDEDIVQLRVKGLAEPEKMNADDPYEVANCEFWYGLRGPEKMVEMKLKRDLFQAMRNEFYKLKGRRSKWQFWKDYLQKHNCDDFMVEDSDPGEKVLNGKVQKSRKPYGKDLGIPALDGLFVLDGDSMGATTSEDEESDESEESESVEDDNDAPVGGTEDVEC</sequence>
<feature type="coiled-coil region" evidence="1">
    <location>
        <begin position="90"/>
        <end position="154"/>
    </location>
</feature>
<proteinExistence type="predicted"/>
<evidence type="ECO:0000256" key="2">
    <source>
        <dbReference type="SAM" id="MobiDB-lite"/>
    </source>
</evidence>
<evidence type="ECO:0000256" key="1">
    <source>
        <dbReference type="SAM" id="Coils"/>
    </source>
</evidence>
<comment type="caution">
    <text evidence="3">The sequence shown here is derived from an EMBL/GenBank/DDBJ whole genome shotgun (WGS) entry which is preliminary data.</text>
</comment>
<feature type="compositionally biased region" description="Basic and acidic residues" evidence="2">
    <location>
        <begin position="154"/>
        <end position="203"/>
    </location>
</feature>
<keyword evidence="4" id="KW-1185">Reference proteome</keyword>
<organism evidence="3 4">
    <name type="scientific">Armillaria borealis</name>
    <dbReference type="NCBI Taxonomy" id="47425"/>
    <lineage>
        <taxon>Eukaryota</taxon>
        <taxon>Fungi</taxon>
        <taxon>Dikarya</taxon>
        <taxon>Basidiomycota</taxon>
        <taxon>Agaricomycotina</taxon>
        <taxon>Agaricomycetes</taxon>
        <taxon>Agaricomycetidae</taxon>
        <taxon>Agaricales</taxon>
        <taxon>Marasmiineae</taxon>
        <taxon>Physalacriaceae</taxon>
        <taxon>Armillaria</taxon>
    </lineage>
</organism>
<feature type="compositionally biased region" description="Basic residues" evidence="2">
    <location>
        <begin position="204"/>
        <end position="220"/>
    </location>
</feature>